<feature type="compositionally biased region" description="Basic and acidic residues" evidence="5">
    <location>
        <begin position="273"/>
        <end position="292"/>
    </location>
</feature>
<keyword evidence="4" id="KW-0325">Glycoprotein</keyword>
<organism evidence="8 9">
    <name type="scientific">Denticeps clupeoides</name>
    <name type="common">denticle herring</name>
    <dbReference type="NCBI Taxonomy" id="299321"/>
    <lineage>
        <taxon>Eukaryota</taxon>
        <taxon>Metazoa</taxon>
        <taxon>Chordata</taxon>
        <taxon>Craniata</taxon>
        <taxon>Vertebrata</taxon>
        <taxon>Euteleostomi</taxon>
        <taxon>Actinopterygii</taxon>
        <taxon>Neopterygii</taxon>
        <taxon>Teleostei</taxon>
        <taxon>Clupei</taxon>
        <taxon>Clupeiformes</taxon>
        <taxon>Denticipitoidei</taxon>
        <taxon>Denticipitidae</taxon>
        <taxon>Denticeps</taxon>
    </lineage>
</organism>
<proteinExistence type="predicted"/>
<protein>
    <recommendedName>
        <fullName evidence="7">LRRNT domain-containing protein</fullName>
    </recommendedName>
</protein>
<gene>
    <name evidence="8" type="primary">wu:fc23c09</name>
</gene>
<dbReference type="Pfam" id="PF01462">
    <property type="entry name" value="LRRNT"/>
    <property type="match status" value="1"/>
</dbReference>
<accession>A0AAY4DJK0</accession>
<feature type="region of interest" description="Disordered" evidence="5">
    <location>
        <begin position="317"/>
        <end position="433"/>
    </location>
</feature>
<dbReference type="InterPro" id="IPR003591">
    <property type="entry name" value="Leu-rich_rpt_typical-subtyp"/>
</dbReference>
<dbReference type="Pfam" id="PF13855">
    <property type="entry name" value="LRR_8"/>
    <property type="match status" value="3"/>
</dbReference>
<dbReference type="GeneTree" id="ENSGT00940000167455"/>
<dbReference type="InterPro" id="IPR050333">
    <property type="entry name" value="SLRP"/>
</dbReference>
<sequence length="825" mass="91677">MELHTTLLLLSFVHRLHCHVLQPGLNITVLQGWVYPGEMLPEAATKQTLQEEWEGVLKEKFPGELNIYEDPKEGHLTSKRVEEHTKLNPEAESLTTQDNQEPERRNNSENKERENVGGKDGKEKKKTIKESRGDKTSQEEEVKEKVAKDHKAVTQNSHPTQEIPAVLTQIDISHFIPDATPPPTLFTTVSPSQTLNKVSQDVTPPALPPTFSLSAISETANKGIVQNAPPSTTQSPGSLERFEDSTPLATSLSLNYPNEVIVRVQNMTDSLYKGEDRATTEREVRTGHKDITKSVTPNAPNAKDKFSITFTKKLQNAKKEAQKLKMKNTKGHDSSPSRAVHQNKTGPTQLIRKSPKSPQSNTSVATQKTILAQRPTVQSKPNPTRQEPKSQDKAKPRTRDMHSTKATSNKQQKTQDEKAKSLGNTKRSKHQKKKAILLPTPFFPYFKDDYCPTKCACYGRVVQCSDKGVDSIPYGIPYNALYVLLMNNHIEGIQMDLLAEYVSMELLVLSNNRLTDGSIEGSFEGIQNLKRLYLDRNLLQSVPADLPASLEELHLDGNNMSVVSDSVWSRCPGLLILSLNNNSLGVRSDSLAKGVFSPLATLKTLSLNHNQIRAVPSQLPLSLRELYLRGNLIKKFGASTFTGKSELLILDLSANQLTNKGLGKGALLNTDRLESLNLEGNLLTQVPRHLPPSLKTLNLEGNTIKILGKTTFKRFPHLEHLGLSGNKIITVVPGAFHALPVLHQLDLSHNDLQQVPRQLPASLHVAVLTHNRISSVPRDAFCPRGSKVSFSRLVRVQLENNLIDMAQLDTQAFACLRGFQVVHFY</sequence>
<dbReference type="GO" id="GO:0005615">
    <property type="term" value="C:extracellular space"/>
    <property type="evidence" value="ECO:0007669"/>
    <property type="project" value="TreeGrafter"/>
</dbReference>
<dbReference type="SMART" id="SM00013">
    <property type="entry name" value="LRRNT"/>
    <property type="match status" value="1"/>
</dbReference>
<dbReference type="SMART" id="SM00369">
    <property type="entry name" value="LRR_TYP"/>
    <property type="match status" value="9"/>
</dbReference>
<evidence type="ECO:0000256" key="1">
    <source>
        <dbReference type="ARBA" id="ARBA00022614"/>
    </source>
</evidence>
<dbReference type="AlphaFoldDB" id="A0AAY4DJK0"/>
<evidence type="ECO:0000256" key="2">
    <source>
        <dbReference type="ARBA" id="ARBA00022729"/>
    </source>
</evidence>
<feature type="compositionally biased region" description="Polar residues" evidence="5">
    <location>
        <begin position="336"/>
        <end position="348"/>
    </location>
</feature>
<evidence type="ECO:0000256" key="3">
    <source>
        <dbReference type="ARBA" id="ARBA00022737"/>
    </source>
</evidence>
<feature type="compositionally biased region" description="Polar residues" evidence="5">
    <location>
        <begin position="356"/>
        <end position="385"/>
    </location>
</feature>
<dbReference type="SMART" id="SM00364">
    <property type="entry name" value="LRR_BAC"/>
    <property type="match status" value="6"/>
</dbReference>
<evidence type="ECO:0000256" key="4">
    <source>
        <dbReference type="ARBA" id="ARBA00023180"/>
    </source>
</evidence>
<dbReference type="InterPro" id="IPR032675">
    <property type="entry name" value="LRR_dom_sf"/>
</dbReference>
<keyword evidence="1" id="KW-0433">Leucine-rich repeat</keyword>
<evidence type="ECO:0000259" key="7">
    <source>
        <dbReference type="SMART" id="SM00013"/>
    </source>
</evidence>
<feature type="compositionally biased region" description="Basic and acidic residues" evidence="5">
    <location>
        <begin position="386"/>
        <end position="403"/>
    </location>
</feature>
<keyword evidence="3" id="KW-0677">Repeat</keyword>
<evidence type="ECO:0000256" key="6">
    <source>
        <dbReference type="SAM" id="SignalP"/>
    </source>
</evidence>
<dbReference type="SUPFAM" id="SSF52058">
    <property type="entry name" value="L domain-like"/>
    <property type="match status" value="1"/>
</dbReference>
<feature type="region of interest" description="Disordered" evidence="5">
    <location>
        <begin position="83"/>
        <end position="162"/>
    </location>
</feature>
<reference evidence="8 9" key="1">
    <citation type="submission" date="2020-06" db="EMBL/GenBank/DDBJ databases">
        <authorList>
            <consortium name="Wellcome Sanger Institute Data Sharing"/>
        </authorList>
    </citation>
    <scope>NUCLEOTIDE SEQUENCE [LARGE SCALE GENOMIC DNA]</scope>
</reference>
<name>A0AAY4DJK0_9TELE</name>
<evidence type="ECO:0000313" key="9">
    <source>
        <dbReference type="Proteomes" id="UP000694580"/>
    </source>
</evidence>
<dbReference type="InterPro" id="IPR000372">
    <property type="entry name" value="LRRNT"/>
</dbReference>
<dbReference type="PROSITE" id="PS51450">
    <property type="entry name" value="LRR"/>
    <property type="match status" value="1"/>
</dbReference>
<dbReference type="Proteomes" id="UP000694580">
    <property type="component" value="Chromosome 15"/>
</dbReference>
<reference evidence="8" key="2">
    <citation type="submission" date="2025-08" db="UniProtKB">
        <authorList>
            <consortium name="Ensembl"/>
        </authorList>
    </citation>
    <scope>IDENTIFICATION</scope>
</reference>
<dbReference type="Ensembl" id="ENSDCDT00010055792.1">
    <property type="protein sequence ID" value="ENSDCDP00010045608.1"/>
    <property type="gene ID" value="ENSDCDG00010028066.1"/>
</dbReference>
<evidence type="ECO:0000313" key="8">
    <source>
        <dbReference type="Ensembl" id="ENSDCDP00010045608.1"/>
    </source>
</evidence>
<evidence type="ECO:0000256" key="5">
    <source>
        <dbReference type="SAM" id="MobiDB-lite"/>
    </source>
</evidence>
<reference evidence="8" key="3">
    <citation type="submission" date="2025-09" db="UniProtKB">
        <authorList>
            <consortium name="Ensembl"/>
        </authorList>
    </citation>
    <scope>IDENTIFICATION</scope>
</reference>
<dbReference type="PANTHER" id="PTHR45712">
    <property type="entry name" value="AGAP008170-PA"/>
    <property type="match status" value="1"/>
</dbReference>
<feature type="domain" description="LRRNT" evidence="7">
    <location>
        <begin position="450"/>
        <end position="482"/>
    </location>
</feature>
<dbReference type="PANTHER" id="PTHR45712:SF18">
    <property type="entry name" value="PODOCAN-LIKE PROTEIN 1"/>
    <property type="match status" value="1"/>
</dbReference>
<feature type="chain" id="PRO_5044303221" description="LRRNT domain-containing protein" evidence="6">
    <location>
        <begin position="19"/>
        <end position="825"/>
    </location>
</feature>
<feature type="region of interest" description="Disordered" evidence="5">
    <location>
        <begin position="273"/>
        <end position="304"/>
    </location>
</feature>
<feature type="compositionally biased region" description="Basic and acidic residues" evidence="5">
    <location>
        <begin position="101"/>
        <end position="152"/>
    </location>
</feature>
<keyword evidence="2 6" id="KW-0732">Signal</keyword>
<feature type="signal peptide" evidence="6">
    <location>
        <begin position="1"/>
        <end position="18"/>
    </location>
</feature>
<dbReference type="Gene3D" id="3.80.10.10">
    <property type="entry name" value="Ribonuclease Inhibitor"/>
    <property type="match status" value="2"/>
</dbReference>
<dbReference type="InterPro" id="IPR001611">
    <property type="entry name" value="Leu-rich_rpt"/>
</dbReference>
<keyword evidence="9" id="KW-1185">Reference proteome</keyword>